<protein>
    <recommendedName>
        <fullName evidence="1">PX domain-containing protein</fullName>
    </recommendedName>
</protein>
<feature type="domain" description="PX" evidence="1">
    <location>
        <begin position="387"/>
        <end position="513"/>
    </location>
</feature>
<evidence type="ECO:0000313" key="3">
    <source>
        <dbReference type="Proteomes" id="UP000054928"/>
    </source>
</evidence>
<dbReference type="CDD" id="cd06093">
    <property type="entry name" value="PX_domain"/>
    <property type="match status" value="1"/>
</dbReference>
<dbReference type="GeneID" id="36400393"/>
<dbReference type="PROSITE" id="PS50195">
    <property type="entry name" value="PX"/>
    <property type="match status" value="1"/>
</dbReference>
<dbReference type="GO" id="GO:0035091">
    <property type="term" value="F:phosphatidylinositol binding"/>
    <property type="evidence" value="ECO:0007669"/>
    <property type="project" value="InterPro"/>
</dbReference>
<sequence length="583" mass="65817">MLSLTCGADAATSTSNIFNLTALSSTFKRLAYDTIFEKQTTVLDSQCPREASEAQMERSVRNYESLEAQVRPLYVGNSLRIDTTSILSENVRTPAPQTKNFYKNRSHALSYVDLDEIKLPDLYEGVCRVFCQPNTWSPAFASPGDFTIKMTSVTLDHGVLSFRIAVMCCCAKSICDGSRVKPALKRQYYVSFVERTQRDVVQLTEALSLQYLGHRLAQKMPMHGNGLIATPKERALNDYGDRVIQFLSLVMQITEIGFNRLVKIKEPVSSNMRIRDFLGLSLTIGDQTIVATSSCDARIEGQDCGNRPVLPSAWLDIDVNLSTDATFFDGYTRRSPRGELAFSRIGNRPFDNCDDFGQTVRSTGNSNRLGAGKCVRFINPSHWVDYTPNDGSFTVEISSVTVVDGIARFGISVLFYSNGDLQVATVDRRFSEFDALAILLEKKVPSLKIRNLLPPKTFFRYTSARFLERRAAYLQQFLECVLCMNFSGVLDQKIPLTAEPRVREFLKLPTVEWIVVPWSKQLPVFRNTSECYRPHLSILSTAASEFSPRFNTCISPRRTSRWIFNDLTTPRHESFLLKRSDSM</sequence>
<dbReference type="OMA" id="VEWIVVP"/>
<proteinExistence type="predicted"/>
<dbReference type="AlphaFoldDB" id="A0A0P1AB07"/>
<reference evidence="3" key="1">
    <citation type="submission" date="2014-09" db="EMBL/GenBank/DDBJ databases">
        <authorList>
            <person name="Sharma Rahul"/>
            <person name="Thines Marco"/>
        </authorList>
    </citation>
    <scope>NUCLEOTIDE SEQUENCE [LARGE SCALE GENOMIC DNA]</scope>
</reference>
<evidence type="ECO:0000259" key="1">
    <source>
        <dbReference type="PROSITE" id="PS50195"/>
    </source>
</evidence>
<organism evidence="2 3">
    <name type="scientific">Plasmopara halstedii</name>
    <name type="common">Downy mildew of sunflower</name>
    <dbReference type="NCBI Taxonomy" id="4781"/>
    <lineage>
        <taxon>Eukaryota</taxon>
        <taxon>Sar</taxon>
        <taxon>Stramenopiles</taxon>
        <taxon>Oomycota</taxon>
        <taxon>Peronosporomycetes</taxon>
        <taxon>Peronosporales</taxon>
        <taxon>Peronosporaceae</taxon>
        <taxon>Plasmopara</taxon>
    </lineage>
</organism>
<dbReference type="SUPFAM" id="SSF64268">
    <property type="entry name" value="PX domain"/>
    <property type="match status" value="1"/>
</dbReference>
<dbReference type="Gene3D" id="3.30.1520.10">
    <property type="entry name" value="Phox-like domain"/>
    <property type="match status" value="1"/>
</dbReference>
<name>A0A0P1AB07_PLAHL</name>
<dbReference type="RefSeq" id="XP_024573927.1">
    <property type="nucleotide sequence ID" value="XM_024722896.1"/>
</dbReference>
<dbReference type="Pfam" id="PF00787">
    <property type="entry name" value="PX"/>
    <property type="match status" value="1"/>
</dbReference>
<keyword evidence="3" id="KW-1185">Reference proteome</keyword>
<dbReference type="InterPro" id="IPR001683">
    <property type="entry name" value="PX_dom"/>
</dbReference>
<dbReference type="OrthoDB" id="10254720at2759"/>
<dbReference type="Proteomes" id="UP000054928">
    <property type="component" value="Unassembled WGS sequence"/>
</dbReference>
<accession>A0A0P1AB07</accession>
<dbReference type="EMBL" id="CCYD01000288">
    <property type="protein sequence ID" value="CEG37558.1"/>
    <property type="molecule type" value="Genomic_DNA"/>
</dbReference>
<evidence type="ECO:0000313" key="2">
    <source>
        <dbReference type="EMBL" id="CEG37558.1"/>
    </source>
</evidence>
<dbReference type="InterPro" id="IPR036871">
    <property type="entry name" value="PX_dom_sf"/>
</dbReference>